<reference evidence="5 6" key="1">
    <citation type="journal article" date="2024" name="G3 (Bethesda)">
        <title>Genome assembly of Hibiscus sabdariffa L. provides insights into metabolisms of medicinal natural products.</title>
        <authorList>
            <person name="Kim T."/>
        </authorList>
    </citation>
    <scope>NUCLEOTIDE SEQUENCE [LARGE SCALE GENOMIC DNA]</scope>
    <source>
        <strain evidence="5">TK-2024</strain>
        <tissue evidence="5">Old leaves</tissue>
    </source>
</reference>
<evidence type="ECO:0000256" key="1">
    <source>
        <dbReference type="ARBA" id="ARBA00022664"/>
    </source>
</evidence>
<dbReference type="InterPro" id="IPR008942">
    <property type="entry name" value="ENTH_VHS"/>
</dbReference>
<accession>A0ABR2DLG1</accession>
<dbReference type="PANTHER" id="PTHR12460">
    <property type="entry name" value="CYCLIN-DEPENDENT KINASE INHIBITOR-RELATED PROTEIN"/>
    <property type="match status" value="1"/>
</dbReference>
<dbReference type="CDD" id="cd16981">
    <property type="entry name" value="CID_RPRD_like"/>
    <property type="match status" value="1"/>
</dbReference>
<feature type="region of interest" description="Disordered" evidence="3">
    <location>
        <begin position="390"/>
        <end position="416"/>
    </location>
</feature>
<feature type="compositionally biased region" description="Polar residues" evidence="3">
    <location>
        <begin position="502"/>
        <end position="525"/>
    </location>
</feature>
<name>A0ABR2DLG1_9ROSI</name>
<dbReference type="PANTHER" id="PTHR12460:SF0">
    <property type="entry name" value="CID DOMAIN-CONTAINING PROTEIN-RELATED"/>
    <property type="match status" value="1"/>
</dbReference>
<organism evidence="5 6">
    <name type="scientific">Hibiscus sabdariffa</name>
    <name type="common">roselle</name>
    <dbReference type="NCBI Taxonomy" id="183260"/>
    <lineage>
        <taxon>Eukaryota</taxon>
        <taxon>Viridiplantae</taxon>
        <taxon>Streptophyta</taxon>
        <taxon>Embryophyta</taxon>
        <taxon>Tracheophyta</taxon>
        <taxon>Spermatophyta</taxon>
        <taxon>Magnoliopsida</taxon>
        <taxon>eudicotyledons</taxon>
        <taxon>Gunneridae</taxon>
        <taxon>Pentapetalae</taxon>
        <taxon>rosids</taxon>
        <taxon>malvids</taxon>
        <taxon>Malvales</taxon>
        <taxon>Malvaceae</taxon>
        <taxon>Malvoideae</taxon>
        <taxon>Hibiscus</taxon>
    </lineage>
</organism>
<keyword evidence="1" id="KW-0507">mRNA processing</keyword>
<evidence type="ECO:0000313" key="6">
    <source>
        <dbReference type="Proteomes" id="UP001472677"/>
    </source>
</evidence>
<dbReference type="Proteomes" id="UP001472677">
    <property type="component" value="Unassembled WGS sequence"/>
</dbReference>
<feature type="coiled-coil region" evidence="2">
    <location>
        <begin position="299"/>
        <end position="333"/>
    </location>
</feature>
<protein>
    <recommendedName>
        <fullName evidence="4">CID domain-containing protein</fullName>
    </recommendedName>
</protein>
<proteinExistence type="predicted"/>
<feature type="region of interest" description="Disordered" evidence="3">
    <location>
        <begin position="457"/>
        <end position="548"/>
    </location>
</feature>
<evidence type="ECO:0000259" key="4">
    <source>
        <dbReference type="PROSITE" id="PS51391"/>
    </source>
</evidence>
<dbReference type="PROSITE" id="PS51391">
    <property type="entry name" value="CID"/>
    <property type="match status" value="1"/>
</dbReference>
<evidence type="ECO:0000256" key="2">
    <source>
        <dbReference type="SAM" id="Coils"/>
    </source>
</evidence>
<keyword evidence="2" id="KW-0175">Coiled coil</keyword>
<dbReference type="InterPro" id="IPR006569">
    <property type="entry name" value="CID_dom"/>
</dbReference>
<keyword evidence="6" id="KW-1185">Reference proteome</keyword>
<dbReference type="EMBL" id="JBBPBM010000024">
    <property type="protein sequence ID" value="KAK8541880.1"/>
    <property type="molecule type" value="Genomic_DNA"/>
</dbReference>
<feature type="region of interest" description="Disordered" evidence="3">
    <location>
        <begin position="572"/>
        <end position="641"/>
    </location>
</feature>
<feature type="compositionally biased region" description="Pro residues" evidence="3">
    <location>
        <begin position="529"/>
        <end position="540"/>
    </location>
</feature>
<feature type="compositionally biased region" description="Pro residues" evidence="3">
    <location>
        <begin position="590"/>
        <end position="608"/>
    </location>
</feature>
<evidence type="ECO:0000313" key="5">
    <source>
        <dbReference type="EMBL" id="KAK8541880.1"/>
    </source>
</evidence>
<dbReference type="SUPFAM" id="SSF48464">
    <property type="entry name" value="ENTH/VHS domain"/>
    <property type="match status" value="1"/>
</dbReference>
<feature type="domain" description="CID" evidence="4">
    <location>
        <begin position="77"/>
        <end position="209"/>
    </location>
</feature>
<sequence length="641" mass="69902">MLTPVLCLSLKLTRVMDVLYRKGDGYTHVGKAAKGVWSDDIELHNILKLPSESLFSYCCKRPIPRLCENLLSSKMSNDAFDGQILTEKLSKLNNSQQSIESLSRWCITHRKKAKQIVETWDKLFNSSQKERRVSFLYLANDILQNSRRKGSEFVNEFWKVLPAALKHVYDDGDESGKKAVTRLIDIWEERKVFGSRGQNLKDEILSKNLPPPSVNNGKNSNPIKIVKRDAHAVRIKLAVGGLPEKILTGYQSVLDDNSNEDTALNKCIVAVQNLIKIEEDVRSSLAQGNQNGSALLHELEQQENTVHLCIEQLENIETTRAALIFQLKEALQEQESKLGLIHSQLHVARGHIEKSSNVRKILTLPPGSSHPTTTSIPMVEAVIVSEQNIPSAQPTGTPHQPHLPQPMISFAPSKTAEEDSKKAAAAAVAAKLAASTSSAQMLASALSSLVAEEATRSSGFTSGLSMFPPEKRPKLEKPMPVSDAGNSDIGSASYFGSPPQQPINNTALASSNGMQPMSQGNQIQTPMASAPPTPLPPPSSANPSASQYMQSSGMMVGVMPYGYGTNALPPPPPLPPHMAMNLVRPAYQPLQPPQPPQPPSQPQQPPQSQPQKQPTTGGFYRPPGIGFYGQNPQSTPPVPRQ</sequence>
<dbReference type="Gene3D" id="1.25.40.90">
    <property type="match status" value="1"/>
</dbReference>
<dbReference type="Pfam" id="PF04818">
    <property type="entry name" value="CID"/>
    <property type="match status" value="1"/>
</dbReference>
<dbReference type="SMART" id="SM00582">
    <property type="entry name" value="RPR"/>
    <property type="match status" value="1"/>
</dbReference>
<gene>
    <name evidence="5" type="ORF">V6N12_014501</name>
</gene>
<comment type="caution">
    <text evidence="5">The sequence shown here is derived from an EMBL/GenBank/DDBJ whole genome shotgun (WGS) entry which is preliminary data.</text>
</comment>
<evidence type="ECO:0000256" key="3">
    <source>
        <dbReference type="SAM" id="MobiDB-lite"/>
    </source>
</evidence>